<evidence type="ECO:0000259" key="6">
    <source>
        <dbReference type="Pfam" id="PF25944"/>
    </source>
</evidence>
<evidence type="ECO:0000313" key="8">
    <source>
        <dbReference type="EMBL" id="KIX15149.1"/>
    </source>
</evidence>
<dbReference type="AlphaFoldDB" id="A0A0D2JAJ2"/>
<dbReference type="GO" id="GO:0022857">
    <property type="term" value="F:transmembrane transporter activity"/>
    <property type="evidence" value="ECO:0007669"/>
    <property type="project" value="InterPro"/>
</dbReference>
<dbReference type="PANTHER" id="PTHR30158">
    <property type="entry name" value="ACRA/E-RELATED COMPONENT OF DRUG EFFLUX TRANSPORTER"/>
    <property type="match status" value="1"/>
</dbReference>
<keyword evidence="9" id="KW-1185">Reference proteome</keyword>
<feature type="domain" description="Multidrug resistance protein MdtA-like barrel-sandwich hybrid" evidence="5">
    <location>
        <begin position="64"/>
        <end position="206"/>
    </location>
</feature>
<feature type="signal peptide" evidence="3">
    <location>
        <begin position="1"/>
        <end position="24"/>
    </location>
</feature>
<evidence type="ECO:0000256" key="2">
    <source>
        <dbReference type="ARBA" id="ARBA00009477"/>
    </source>
</evidence>
<protein>
    <submittedName>
        <fullName evidence="8">Hemolysin D</fullName>
    </submittedName>
</protein>
<dbReference type="SUPFAM" id="SSF111369">
    <property type="entry name" value="HlyD-like secretion proteins"/>
    <property type="match status" value="1"/>
</dbReference>
<comment type="similarity">
    <text evidence="2">Belongs to the membrane fusion protein (MFP) (TC 8.A.1) family.</text>
</comment>
<dbReference type="InParanoid" id="A0A0D2JAJ2"/>
<dbReference type="GO" id="GO:0046677">
    <property type="term" value="P:response to antibiotic"/>
    <property type="evidence" value="ECO:0007669"/>
    <property type="project" value="TreeGrafter"/>
</dbReference>
<accession>A0A0D2JAJ2</accession>
<dbReference type="Pfam" id="PF25876">
    <property type="entry name" value="HH_MFP_RND"/>
    <property type="match status" value="1"/>
</dbReference>
<dbReference type="InterPro" id="IPR058625">
    <property type="entry name" value="MdtA-like_BSH"/>
</dbReference>
<comment type="caution">
    <text evidence="8">The sequence shown here is derived from an EMBL/GenBank/DDBJ whole genome shotgun (WGS) entry which is preliminary data.</text>
</comment>
<dbReference type="STRING" id="1429043.X474_05215"/>
<comment type="subcellular location">
    <subcellularLocation>
        <location evidence="1">Cell envelope</location>
    </subcellularLocation>
</comment>
<dbReference type="Proteomes" id="UP000032233">
    <property type="component" value="Unassembled WGS sequence"/>
</dbReference>
<gene>
    <name evidence="8" type="ORF">X474_05215</name>
</gene>
<evidence type="ECO:0000313" key="9">
    <source>
        <dbReference type="Proteomes" id="UP000032233"/>
    </source>
</evidence>
<dbReference type="Gene3D" id="2.40.50.100">
    <property type="match status" value="1"/>
</dbReference>
<dbReference type="NCBIfam" id="TIGR01730">
    <property type="entry name" value="RND_mfp"/>
    <property type="match status" value="1"/>
</dbReference>
<proteinExistence type="inferred from homology"/>
<organism evidence="8 9">
    <name type="scientific">Dethiosulfatarculus sandiegensis</name>
    <dbReference type="NCBI Taxonomy" id="1429043"/>
    <lineage>
        <taxon>Bacteria</taxon>
        <taxon>Pseudomonadati</taxon>
        <taxon>Thermodesulfobacteriota</taxon>
        <taxon>Desulfarculia</taxon>
        <taxon>Desulfarculales</taxon>
        <taxon>Desulfarculaceae</taxon>
        <taxon>Dethiosulfatarculus</taxon>
    </lineage>
</organism>
<dbReference type="PATRIC" id="fig|1429043.3.peg.1112"/>
<feature type="domain" description="Multidrug resistance protein MdtA-like C-terminal permuted SH3" evidence="7">
    <location>
        <begin position="305"/>
        <end position="366"/>
    </location>
</feature>
<dbReference type="GO" id="GO:0005886">
    <property type="term" value="C:plasma membrane"/>
    <property type="evidence" value="ECO:0007669"/>
    <property type="project" value="TreeGrafter"/>
</dbReference>
<dbReference type="Gene3D" id="1.10.287.470">
    <property type="entry name" value="Helix hairpin bin"/>
    <property type="match status" value="1"/>
</dbReference>
<dbReference type="InterPro" id="IPR058626">
    <property type="entry name" value="MdtA-like_b-barrel"/>
</dbReference>
<dbReference type="Gene3D" id="2.40.30.170">
    <property type="match status" value="1"/>
</dbReference>
<dbReference type="PROSITE" id="PS51257">
    <property type="entry name" value="PROKAR_LIPOPROTEIN"/>
    <property type="match status" value="1"/>
</dbReference>
<feature type="chain" id="PRO_5002255928" evidence="3">
    <location>
        <begin position="25"/>
        <end position="388"/>
    </location>
</feature>
<dbReference type="FunFam" id="2.40.420.20:FF:000001">
    <property type="entry name" value="Efflux RND transporter periplasmic adaptor subunit"/>
    <property type="match status" value="1"/>
</dbReference>
<evidence type="ECO:0000259" key="7">
    <source>
        <dbReference type="Pfam" id="PF25967"/>
    </source>
</evidence>
<evidence type="ECO:0000256" key="1">
    <source>
        <dbReference type="ARBA" id="ARBA00004196"/>
    </source>
</evidence>
<dbReference type="Pfam" id="PF25967">
    <property type="entry name" value="RND-MFP_C"/>
    <property type="match status" value="1"/>
</dbReference>
<evidence type="ECO:0000256" key="3">
    <source>
        <dbReference type="SAM" id="SignalP"/>
    </source>
</evidence>
<keyword evidence="3" id="KW-0732">Signal</keyword>
<dbReference type="GO" id="GO:0030313">
    <property type="term" value="C:cell envelope"/>
    <property type="evidence" value="ECO:0007669"/>
    <property type="project" value="UniProtKB-SubCell"/>
</dbReference>
<dbReference type="EMBL" id="AZAC01000004">
    <property type="protein sequence ID" value="KIX15149.1"/>
    <property type="molecule type" value="Genomic_DNA"/>
</dbReference>
<evidence type="ECO:0000259" key="4">
    <source>
        <dbReference type="Pfam" id="PF25876"/>
    </source>
</evidence>
<evidence type="ECO:0000259" key="5">
    <source>
        <dbReference type="Pfam" id="PF25917"/>
    </source>
</evidence>
<feature type="domain" description="Multidrug resistance protein MdtA-like alpha-helical hairpin" evidence="4">
    <location>
        <begin position="105"/>
        <end position="174"/>
    </location>
</feature>
<dbReference type="Pfam" id="PF25944">
    <property type="entry name" value="Beta-barrel_RND"/>
    <property type="match status" value="1"/>
</dbReference>
<dbReference type="RefSeq" id="WP_197281974.1">
    <property type="nucleotide sequence ID" value="NZ_AZAC01000004.1"/>
</dbReference>
<sequence>MSIRKMHQPSLLMALAFLILLTGCNEETQPGAMARPAPKVDLHTVEAVSYTSSTELPGRIAARRVAEVRARVAGIVLSRNFKEGSVVKEGQLLFQIDPAPFEAALARAKASLATAEASLFEAREVVNRYKSLVEVGAISPQQNDTAIAVLKRAEAARQSALAQIKTAKLDLGYASVRAPITGRIGRALVNEGSLVGQGEATPMAKIQQLDKIYADVTQPVSDFLRLRNTLKKCELSGEEQASGRVSIRLPEIDQVFKGRLLFSDVTVDKLTGQVSLRSEFSNPNGVLLPGMFVRLKINLKTDPKAIFIPQRAVQMDPKGKAYVMVVDNKNTAGVRFVKTGVMQGNTWQVLEGLKAGEKIVAGGVDKIRPGMRLPPTRTAGAKSKKLEG</sequence>
<dbReference type="InterPro" id="IPR058627">
    <property type="entry name" value="MdtA-like_C"/>
</dbReference>
<dbReference type="InterPro" id="IPR058624">
    <property type="entry name" value="MdtA-like_HH"/>
</dbReference>
<feature type="domain" description="Multidrug resistance protein MdtA-like beta-barrel" evidence="6">
    <location>
        <begin position="212"/>
        <end position="300"/>
    </location>
</feature>
<reference evidence="8 9" key="1">
    <citation type="submission" date="2013-11" db="EMBL/GenBank/DDBJ databases">
        <title>Metagenomic analysis of a methanogenic consortium involved in long chain n-alkane degradation.</title>
        <authorList>
            <person name="Davidova I.A."/>
            <person name="Callaghan A.V."/>
            <person name="Wawrik B."/>
            <person name="Pruitt S."/>
            <person name="Marks C."/>
            <person name="Duncan K.E."/>
            <person name="Suflita J.M."/>
        </authorList>
    </citation>
    <scope>NUCLEOTIDE SEQUENCE [LARGE SCALE GENOMIC DNA]</scope>
    <source>
        <strain evidence="8 9">SPR</strain>
    </source>
</reference>
<dbReference type="Gene3D" id="2.40.420.20">
    <property type="match status" value="1"/>
</dbReference>
<dbReference type="PANTHER" id="PTHR30158:SF24">
    <property type="entry name" value="HLYD FAMILY SECRETION PROTEIN"/>
    <property type="match status" value="1"/>
</dbReference>
<name>A0A0D2JAJ2_9BACT</name>
<dbReference type="InterPro" id="IPR006143">
    <property type="entry name" value="RND_pump_MFP"/>
</dbReference>
<dbReference type="Pfam" id="PF25917">
    <property type="entry name" value="BSH_RND"/>
    <property type="match status" value="1"/>
</dbReference>